<dbReference type="Proteomes" id="UP001201980">
    <property type="component" value="Unassembled WGS sequence"/>
</dbReference>
<feature type="compositionally biased region" description="Basic residues" evidence="1">
    <location>
        <begin position="273"/>
        <end position="283"/>
    </location>
</feature>
<gene>
    <name evidence="3" type="ORF">MKZ38_001175</name>
</gene>
<evidence type="ECO:0000259" key="2">
    <source>
        <dbReference type="Pfam" id="PF14420"/>
    </source>
</evidence>
<comment type="caution">
    <text evidence="3">The sequence shown here is derived from an EMBL/GenBank/DDBJ whole genome shotgun (WGS) entry which is preliminary data.</text>
</comment>
<feature type="region of interest" description="Disordered" evidence="1">
    <location>
        <begin position="728"/>
        <end position="759"/>
    </location>
</feature>
<accession>A0AAD5RXL7</accession>
<feature type="compositionally biased region" description="Low complexity" evidence="1">
    <location>
        <begin position="141"/>
        <end position="151"/>
    </location>
</feature>
<dbReference type="AlphaFoldDB" id="A0AAD5RXL7"/>
<dbReference type="PANTHER" id="PTHR38788:SF3">
    <property type="entry name" value="CLR5 DOMAIN-CONTAINING PROTEIN"/>
    <property type="match status" value="1"/>
</dbReference>
<evidence type="ECO:0000313" key="3">
    <source>
        <dbReference type="EMBL" id="KAJ2906532.1"/>
    </source>
</evidence>
<name>A0AAD5RXL7_9PEZI</name>
<feature type="domain" description="Clr5" evidence="2">
    <location>
        <begin position="12"/>
        <end position="65"/>
    </location>
</feature>
<sequence length="776" mass="87791">MLAKAGKRQFPSKEAWAAHKERITTLYKEEGKTLKQVMAIMERDHNFSATVKMYKSRITEWGIDKKLKGDEILAVLRMRAERDAQGRRTEFWTARGSKLDMGDIERYLQRNPSMLLRYHSGAEPSPEAAARIICRSPSPEPSSSAPPRLSSTIPTPRIRVPHVSSPLPGPHKEEERTLRIVSDYIRGSFEAHTWNWQLDVDCNSKRPGALDRLEKFRGNIYLASECYYGGDRHYVIGFANMACSTLQEILLDEHPKLIPSLCRVIALIRRSTKGRRSPSRRPHPAGPEDSGGGTQEQDIPDFLASIGRFAIQLSRVVLGPSHPITLVLVYIFSNLGNPHVMDWAARMFHLSWETFEETAGADNYFLVHLFREYRQTMITRPRFWDGVENELHAWMNAHPKECTTHLWLKAQMYQHRAWDFCRTGKGVALAESTLNKAKAYIASCQAAGWPVRDLIQLQSVIEAEIDRAKANEARNLYFIEALKTTLHIGDAQEELFRTLCMNLAKQWKKIYGRDGNFRCSGSGSSSSSECLFAIWVVKFIAKKGWSKWRKRCETTTTTTTDTANEFPADTKPRTQIIATIAVPHNASYRDGGGREDATSIGFIPFAGLNASFKQHECWGLNERSFPVRIYEKDMVRSLRERYRISYPGGGHRTSVLKRLVGVHEAPALWGRAGGQLGMDVEARLHSHSETQHRRPYGSKGTRTNSLYGQHDCGIADAHWAAVTNGTLRQQVHDRSHARKKPADNNHSESGITSPSRPREAVLHCRTGTTADISCRC</sequence>
<dbReference type="EMBL" id="JAKWBI020000012">
    <property type="protein sequence ID" value="KAJ2906532.1"/>
    <property type="molecule type" value="Genomic_DNA"/>
</dbReference>
<organism evidence="3 4">
    <name type="scientific">Zalerion maritima</name>
    <dbReference type="NCBI Taxonomy" id="339359"/>
    <lineage>
        <taxon>Eukaryota</taxon>
        <taxon>Fungi</taxon>
        <taxon>Dikarya</taxon>
        <taxon>Ascomycota</taxon>
        <taxon>Pezizomycotina</taxon>
        <taxon>Sordariomycetes</taxon>
        <taxon>Lulworthiomycetidae</taxon>
        <taxon>Lulworthiales</taxon>
        <taxon>Lulworthiaceae</taxon>
        <taxon>Zalerion</taxon>
    </lineage>
</organism>
<evidence type="ECO:0000313" key="4">
    <source>
        <dbReference type="Proteomes" id="UP001201980"/>
    </source>
</evidence>
<feature type="region of interest" description="Disordered" evidence="1">
    <location>
        <begin position="135"/>
        <end position="174"/>
    </location>
</feature>
<dbReference type="Pfam" id="PF14420">
    <property type="entry name" value="Clr5"/>
    <property type="match status" value="1"/>
</dbReference>
<protein>
    <recommendedName>
        <fullName evidence="2">Clr5 domain-containing protein</fullName>
    </recommendedName>
</protein>
<proteinExistence type="predicted"/>
<keyword evidence="4" id="KW-1185">Reference proteome</keyword>
<dbReference type="PANTHER" id="PTHR38788">
    <property type="entry name" value="CLR5 DOMAIN-CONTAINING PROTEIN"/>
    <property type="match status" value="1"/>
</dbReference>
<feature type="region of interest" description="Disordered" evidence="1">
    <location>
        <begin position="273"/>
        <end position="297"/>
    </location>
</feature>
<feature type="compositionally biased region" description="Basic and acidic residues" evidence="1">
    <location>
        <begin position="730"/>
        <end position="746"/>
    </location>
</feature>
<reference evidence="3" key="1">
    <citation type="submission" date="2022-07" db="EMBL/GenBank/DDBJ databases">
        <title>Draft genome sequence of Zalerion maritima ATCC 34329, a (micro)plastics degrading marine fungus.</title>
        <authorList>
            <person name="Paco A."/>
            <person name="Goncalves M.F.M."/>
            <person name="Rocha-Santos T.A.P."/>
            <person name="Alves A."/>
        </authorList>
    </citation>
    <scope>NUCLEOTIDE SEQUENCE</scope>
    <source>
        <strain evidence="3">ATCC 34329</strain>
    </source>
</reference>
<dbReference type="InterPro" id="IPR025676">
    <property type="entry name" value="Clr5_dom"/>
</dbReference>
<evidence type="ECO:0000256" key="1">
    <source>
        <dbReference type="SAM" id="MobiDB-lite"/>
    </source>
</evidence>